<accession>A0A081P6K6</accession>
<dbReference type="Pfam" id="PF13524">
    <property type="entry name" value="Glyco_trans_1_2"/>
    <property type="match status" value="1"/>
</dbReference>
<comment type="caution">
    <text evidence="2">The sequence shown here is derived from an EMBL/GenBank/DDBJ whole genome shotgun (WGS) entry which is preliminary data.</text>
</comment>
<reference evidence="2 3" key="1">
    <citation type="submission" date="2014-06" db="EMBL/GenBank/DDBJ databases">
        <title>Draft genome sequence of Paenibacillus sp. MSt1.</title>
        <authorList>
            <person name="Aw Y.K."/>
            <person name="Ong K.S."/>
            <person name="Gan H.M."/>
            <person name="Lee S.M."/>
        </authorList>
    </citation>
    <scope>NUCLEOTIDE SEQUENCE [LARGE SCALE GENOMIC DNA]</scope>
    <source>
        <strain evidence="2 3">MSt1</strain>
    </source>
</reference>
<dbReference type="RefSeq" id="WP_036678668.1">
    <property type="nucleotide sequence ID" value="NZ_JNVM01000006.1"/>
</dbReference>
<evidence type="ECO:0000313" key="3">
    <source>
        <dbReference type="Proteomes" id="UP000028123"/>
    </source>
</evidence>
<dbReference type="AlphaFoldDB" id="A0A081P6K6"/>
<keyword evidence="3" id="KW-1185">Reference proteome</keyword>
<gene>
    <name evidence="2" type="ORF">ET33_31145</name>
</gene>
<dbReference type="SUPFAM" id="SSF53756">
    <property type="entry name" value="UDP-Glycosyltransferase/glycogen phosphorylase"/>
    <property type="match status" value="1"/>
</dbReference>
<protein>
    <submittedName>
        <fullName evidence="2">Spore maturation protein</fullName>
    </submittedName>
</protein>
<dbReference type="Proteomes" id="UP000028123">
    <property type="component" value="Unassembled WGS sequence"/>
</dbReference>
<name>A0A081P6K6_9BACL</name>
<sequence length="371" mass="41792">MSRTQQPARRKEAVRQQGSHAGGLLGYEQGYRYGRCEAVRTLAPPVAPIRHDLKVLFIPQGFPAIDNGVATALQRLAREAVIGAPEAMFALAEQHRPDLLLVLNGLHVFPADHLQQVDRIRELGIRTVIWFADDPYFTDDTAAIAPHYDAVATHEQSCVPFYLSLGCSQVLYVPLAVDTDTFRPVPVGSGYHADICFIGMAFWNRVELFDQIARYLSGKKVIVGGGLWERMRLYRLLKPSIRAGWIPIEETVRYYNGAKIVINLHRGCRDYGSDNRNLRGLPGQSINPRSYEISACGTLQLTDIRDDLTRYYTPGVELDVYRSAAELIDKLDHYLKHDAERQTIALNGLRRTMQEHSFVTRVSQLLGLLGY</sequence>
<proteinExistence type="predicted"/>
<evidence type="ECO:0000313" key="2">
    <source>
        <dbReference type="EMBL" id="KEQ26329.1"/>
    </source>
</evidence>
<dbReference type="EMBL" id="JNVM01000006">
    <property type="protein sequence ID" value="KEQ26329.1"/>
    <property type="molecule type" value="Genomic_DNA"/>
</dbReference>
<dbReference type="InterPro" id="IPR055259">
    <property type="entry name" value="YkvP/CgeB_Glyco_trans-like"/>
</dbReference>
<dbReference type="OrthoDB" id="110463at2"/>
<dbReference type="eggNOG" id="COG4641">
    <property type="taxonomic scope" value="Bacteria"/>
</dbReference>
<organism evidence="2 3">
    <name type="scientific">Paenibacillus tyrfis</name>
    <dbReference type="NCBI Taxonomy" id="1501230"/>
    <lineage>
        <taxon>Bacteria</taxon>
        <taxon>Bacillati</taxon>
        <taxon>Bacillota</taxon>
        <taxon>Bacilli</taxon>
        <taxon>Bacillales</taxon>
        <taxon>Paenibacillaceae</taxon>
        <taxon>Paenibacillus</taxon>
    </lineage>
</organism>
<feature type="domain" description="Spore protein YkvP/CgeB glycosyl transferase-like" evidence="1">
    <location>
        <begin position="207"/>
        <end position="366"/>
    </location>
</feature>
<evidence type="ECO:0000259" key="1">
    <source>
        <dbReference type="Pfam" id="PF13524"/>
    </source>
</evidence>